<reference evidence="1 2" key="1">
    <citation type="submission" date="2020-08" db="EMBL/GenBank/DDBJ databases">
        <title>Genomic Encyclopedia of Type Strains, Phase IV (KMG-IV): sequencing the most valuable type-strain genomes for metagenomic binning, comparative biology and taxonomic classification.</title>
        <authorList>
            <person name="Goeker M."/>
        </authorList>
    </citation>
    <scope>NUCLEOTIDE SEQUENCE [LARGE SCALE GENOMIC DNA]</scope>
    <source>
        <strain evidence="1 2">DSM 102238</strain>
    </source>
</reference>
<protein>
    <submittedName>
        <fullName evidence="1">Uncharacterized protein</fullName>
    </submittedName>
</protein>
<organism evidence="1 2">
    <name type="scientific">Aureimonas pseudogalii</name>
    <dbReference type="NCBI Taxonomy" id="1744844"/>
    <lineage>
        <taxon>Bacteria</taxon>
        <taxon>Pseudomonadati</taxon>
        <taxon>Pseudomonadota</taxon>
        <taxon>Alphaproteobacteria</taxon>
        <taxon>Hyphomicrobiales</taxon>
        <taxon>Aurantimonadaceae</taxon>
        <taxon>Aureimonas</taxon>
    </lineage>
</organism>
<dbReference type="RefSeq" id="WP_183196681.1">
    <property type="nucleotide sequence ID" value="NZ_JACIEK010000001.1"/>
</dbReference>
<dbReference type="AlphaFoldDB" id="A0A7W6H1S6"/>
<dbReference type="EMBL" id="JACIEK010000001">
    <property type="protein sequence ID" value="MBB3996226.1"/>
    <property type="molecule type" value="Genomic_DNA"/>
</dbReference>
<name>A0A7W6H1S6_9HYPH</name>
<evidence type="ECO:0000313" key="1">
    <source>
        <dbReference type="EMBL" id="MBB3996226.1"/>
    </source>
</evidence>
<accession>A0A7W6H1S6</accession>
<sequence>MAATSMRTDGPSGSAAVLAFPRCPTADRIAAPRQLSETQRLDLERLRWLALRSQLAPKPDLDQACYVLAGQPAVSLDRYATAFFRGLCDNATGEMTIYRPGARAVGDDELWLIRLLDAWRGGEDKLAGALVGWRVKGSARRWMRFLSARMVEALDETRAV</sequence>
<comment type="caution">
    <text evidence="1">The sequence shown here is derived from an EMBL/GenBank/DDBJ whole genome shotgun (WGS) entry which is preliminary data.</text>
</comment>
<dbReference type="Proteomes" id="UP000542776">
    <property type="component" value="Unassembled WGS sequence"/>
</dbReference>
<keyword evidence="2" id="KW-1185">Reference proteome</keyword>
<proteinExistence type="predicted"/>
<evidence type="ECO:0000313" key="2">
    <source>
        <dbReference type="Proteomes" id="UP000542776"/>
    </source>
</evidence>
<gene>
    <name evidence="1" type="ORF">GGR04_000047</name>
</gene>